<feature type="transmembrane region" description="Helical" evidence="6">
    <location>
        <begin position="25"/>
        <end position="47"/>
    </location>
</feature>
<evidence type="ECO:0000256" key="3">
    <source>
        <dbReference type="ARBA" id="ARBA00022692"/>
    </source>
</evidence>
<gene>
    <name evidence="7" type="ORF">WA026_002372</name>
</gene>
<dbReference type="Proteomes" id="UP001431783">
    <property type="component" value="Unassembled WGS sequence"/>
</dbReference>
<name>A0AAW1TZ91_9CUCU</name>
<dbReference type="InterPro" id="IPR013604">
    <property type="entry name" value="7TM_chemorcpt"/>
</dbReference>
<evidence type="ECO:0000256" key="4">
    <source>
        <dbReference type="ARBA" id="ARBA00022989"/>
    </source>
</evidence>
<dbReference type="EMBL" id="JARQZJ010000031">
    <property type="protein sequence ID" value="KAK9874018.1"/>
    <property type="molecule type" value="Genomic_DNA"/>
</dbReference>
<organism evidence="7 8">
    <name type="scientific">Henosepilachna vigintioctopunctata</name>
    <dbReference type="NCBI Taxonomy" id="420089"/>
    <lineage>
        <taxon>Eukaryota</taxon>
        <taxon>Metazoa</taxon>
        <taxon>Ecdysozoa</taxon>
        <taxon>Arthropoda</taxon>
        <taxon>Hexapoda</taxon>
        <taxon>Insecta</taxon>
        <taxon>Pterygota</taxon>
        <taxon>Neoptera</taxon>
        <taxon>Endopterygota</taxon>
        <taxon>Coleoptera</taxon>
        <taxon>Polyphaga</taxon>
        <taxon>Cucujiformia</taxon>
        <taxon>Coccinelloidea</taxon>
        <taxon>Coccinellidae</taxon>
        <taxon>Epilachninae</taxon>
        <taxon>Epilachnini</taxon>
        <taxon>Henosepilachna</taxon>
    </lineage>
</organism>
<dbReference type="GO" id="GO:0005886">
    <property type="term" value="C:plasma membrane"/>
    <property type="evidence" value="ECO:0007669"/>
    <property type="project" value="UniProtKB-SubCell"/>
</dbReference>
<comment type="caution">
    <text evidence="7">The sequence shown here is derived from an EMBL/GenBank/DDBJ whole genome shotgun (WGS) entry which is preliminary data.</text>
</comment>
<dbReference type="GO" id="GO:0050909">
    <property type="term" value="P:sensory perception of taste"/>
    <property type="evidence" value="ECO:0007669"/>
    <property type="project" value="InterPro"/>
</dbReference>
<sequence>MFLTALDKNPPVMNLNGFANINRELLTSTITSMATYLLMLMQFRLSLMRNAAIAARRSVTMSRNATIS</sequence>
<keyword evidence="8" id="KW-1185">Reference proteome</keyword>
<evidence type="ECO:0000256" key="6">
    <source>
        <dbReference type="SAM" id="Phobius"/>
    </source>
</evidence>
<evidence type="ECO:0000313" key="8">
    <source>
        <dbReference type="Proteomes" id="UP001431783"/>
    </source>
</evidence>
<evidence type="ECO:0000313" key="7">
    <source>
        <dbReference type="EMBL" id="KAK9874018.1"/>
    </source>
</evidence>
<accession>A0AAW1TZ91</accession>
<keyword evidence="5 6" id="KW-0472">Membrane</keyword>
<dbReference type="AlphaFoldDB" id="A0AAW1TZ91"/>
<keyword evidence="2" id="KW-1003">Cell membrane</keyword>
<reference evidence="7 8" key="1">
    <citation type="submission" date="2023-03" db="EMBL/GenBank/DDBJ databases">
        <title>Genome insight into feeding habits of ladybird beetles.</title>
        <authorList>
            <person name="Li H.-S."/>
            <person name="Huang Y.-H."/>
            <person name="Pang H."/>
        </authorList>
    </citation>
    <scope>NUCLEOTIDE SEQUENCE [LARGE SCALE GENOMIC DNA]</scope>
    <source>
        <strain evidence="7">SYSU_2023b</strain>
        <tissue evidence="7">Whole body</tissue>
    </source>
</reference>
<evidence type="ECO:0000256" key="2">
    <source>
        <dbReference type="ARBA" id="ARBA00022475"/>
    </source>
</evidence>
<evidence type="ECO:0000256" key="1">
    <source>
        <dbReference type="ARBA" id="ARBA00004651"/>
    </source>
</evidence>
<comment type="subcellular location">
    <subcellularLocation>
        <location evidence="1">Cell membrane</location>
        <topology evidence="1">Multi-pass membrane protein</topology>
    </subcellularLocation>
</comment>
<protein>
    <submittedName>
        <fullName evidence="7">Uncharacterized protein</fullName>
    </submittedName>
</protein>
<keyword evidence="3 6" id="KW-0812">Transmembrane</keyword>
<keyword evidence="4 6" id="KW-1133">Transmembrane helix</keyword>
<proteinExistence type="predicted"/>
<dbReference type="Pfam" id="PF08395">
    <property type="entry name" value="7tm_7"/>
    <property type="match status" value="1"/>
</dbReference>
<evidence type="ECO:0000256" key="5">
    <source>
        <dbReference type="ARBA" id="ARBA00023136"/>
    </source>
</evidence>